<accession>A0A4V2X9S9</accession>
<gene>
    <name evidence="1" type="ORF">EZE20_12965</name>
</gene>
<sequence>MKRILRIIAGLGVLLLIIGAVAFFVLNEPLPKGRPGPEAEALAIKMQEAVGAEALEEKTGVLSWTFANKNHYVWDPKRSLVQVAWGDTRVLLNLSDWPKGKAFEKEVEVTDERLDVLRGKAYQYFVNDSFWLVAPTKTFDEGVERAVVVQPDGSKALLVTYSSGGVTPGDSYLWHLDADGLPVSYQMWVSIIPIGGLKATWENWITLETGLKVPTKHQLGPLTIPITDAKSGIVYSEIGLDKDPFELIL</sequence>
<reference evidence="1 2" key="1">
    <citation type="submission" date="2019-02" db="EMBL/GenBank/DDBJ databases">
        <title>Arundinibacter roseus gen. nov., sp. nov., a new member of the family Cytophagaceae.</title>
        <authorList>
            <person name="Szuroczki S."/>
            <person name="Khayer B."/>
            <person name="Sproer C."/>
            <person name="Toumi M."/>
            <person name="Szabo A."/>
            <person name="Felfoldi T."/>
            <person name="Schumann P."/>
            <person name="Toth E."/>
        </authorList>
    </citation>
    <scope>NUCLEOTIDE SEQUENCE [LARGE SCALE GENOMIC DNA]</scope>
    <source>
        <strain evidence="1 2">DMA-k-7a</strain>
    </source>
</reference>
<dbReference type="EMBL" id="SMJU01000007">
    <property type="protein sequence ID" value="TDB64575.1"/>
    <property type="molecule type" value="Genomic_DNA"/>
</dbReference>
<name>A0A4V2X9S9_9BACT</name>
<evidence type="ECO:0000313" key="1">
    <source>
        <dbReference type="EMBL" id="TDB64575.1"/>
    </source>
</evidence>
<comment type="caution">
    <text evidence="1">The sequence shown here is derived from an EMBL/GenBank/DDBJ whole genome shotgun (WGS) entry which is preliminary data.</text>
</comment>
<dbReference type="Proteomes" id="UP000295706">
    <property type="component" value="Unassembled WGS sequence"/>
</dbReference>
<keyword evidence="2" id="KW-1185">Reference proteome</keyword>
<dbReference type="AlphaFoldDB" id="A0A4V2X9S9"/>
<dbReference type="OrthoDB" id="933657at2"/>
<protein>
    <submittedName>
        <fullName evidence="1">Uncharacterized protein</fullName>
    </submittedName>
</protein>
<evidence type="ECO:0000313" key="2">
    <source>
        <dbReference type="Proteomes" id="UP000295706"/>
    </source>
</evidence>
<dbReference type="RefSeq" id="WP_132118257.1">
    <property type="nucleotide sequence ID" value="NZ_SMJU01000007.1"/>
</dbReference>
<organism evidence="1 2">
    <name type="scientific">Arundinibacter roseus</name>
    <dbReference type="NCBI Taxonomy" id="2070510"/>
    <lineage>
        <taxon>Bacteria</taxon>
        <taxon>Pseudomonadati</taxon>
        <taxon>Bacteroidota</taxon>
        <taxon>Cytophagia</taxon>
        <taxon>Cytophagales</taxon>
        <taxon>Spirosomataceae</taxon>
        <taxon>Arundinibacter</taxon>
    </lineage>
</organism>
<proteinExistence type="predicted"/>